<keyword evidence="1" id="KW-0472">Membrane</keyword>
<keyword evidence="1" id="KW-0812">Transmembrane</keyword>
<dbReference type="Proteomes" id="UP001589587">
    <property type="component" value="Unassembled WGS sequence"/>
</dbReference>
<comment type="caution">
    <text evidence="2">The sequence shown here is derived from an EMBL/GenBank/DDBJ whole genome shotgun (WGS) entry which is preliminary data.</text>
</comment>
<keyword evidence="1" id="KW-1133">Transmembrane helix</keyword>
<name>A0ABV5XS54_9NOCA</name>
<sequence length="120" mass="13321">MVAGFLAVFWTVVPGVLGWLDELFVPILIIVGTLGLASFALLVRGFVFAVIAEITERWEPYRNDAEFFAAVAHGMDPAEVADAIESLTQKEQQFLELSQRRDAAFVAQDRAVLLAVQNRR</sequence>
<evidence type="ECO:0000313" key="2">
    <source>
        <dbReference type="EMBL" id="MFB9785295.1"/>
    </source>
</evidence>
<evidence type="ECO:0000256" key="1">
    <source>
        <dbReference type="SAM" id="Phobius"/>
    </source>
</evidence>
<organism evidence="2 3">
    <name type="scientific">Rhodococcus baikonurensis</name>
    <dbReference type="NCBI Taxonomy" id="172041"/>
    <lineage>
        <taxon>Bacteria</taxon>
        <taxon>Bacillati</taxon>
        <taxon>Actinomycetota</taxon>
        <taxon>Actinomycetes</taxon>
        <taxon>Mycobacteriales</taxon>
        <taxon>Nocardiaceae</taxon>
        <taxon>Rhodococcus</taxon>
        <taxon>Rhodococcus erythropolis group</taxon>
    </lineage>
</organism>
<proteinExistence type="predicted"/>
<dbReference type="EMBL" id="JBHMAS010000108">
    <property type="protein sequence ID" value="MFB9785295.1"/>
    <property type="molecule type" value="Genomic_DNA"/>
</dbReference>
<feature type="transmembrane region" description="Helical" evidence="1">
    <location>
        <begin position="28"/>
        <end position="52"/>
    </location>
</feature>
<dbReference type="RefSeq" id="WP_378377432.1">
    <property type="nucleotide sequence ID" value="NZ_JBHMAS010000108.1"/>
</dbReference>
<gene>
    <name evidence="2" type="ORF">ACFFQ6_36960</name>
</gene>
<accession>A0ABV5XS54</accession>
<evidence type="ECO:0000313" key="3">
    <source>
        <dbReference type="Proteomes" id="UP001589587"/>
    </source>
</evidence>
<reference evidence="2 3" key="1">
    <citation type="submission" date="2024-09" db="EMBL/GenBank/DDBJ databases">
        <authorList>
            <person name="Sun Q."/>
            <person name="Mori K."/>
        </authorList>
    </citation>
    <scope>NUCLEOTIDE SEQUENCE [LARGE SCALE GENOMIC DNA]</scope>
    <source>
        <strain evidence="2 3">JCM 11411</strain>
    </source>
</reference>
<keyword evidence="3" id="KW-1185">Reference proteome</keyword>
<protein>
    <submittedName>
        <fullName evidence="2">Uncharacterized protein</fullName>
    </submittedName>
</protein>